<proteinExistence type="predicted"/>
<evidence type="ECO:0000313" key="1">
    <source>
        <dbReference type="EMBL" id="KAG5461708.1"/>
    </source>
</evidence>
<name>A0A8H8DKI1_9FUNG</name>
<dbReference type="Proteomes" id="UP000673691">
    <property type="component" value="Unassembled WGS sequence"/>
</dbReference>
<dbReference type="OrthoDB" id="10044727at2759"/>
<protein>
    <submittedName>
        <fullName evidence="1">Uncharacterized protein</fullName>
    </submittedName>
</protein>
<organism evidence="1 2">
    <name type="scientific">Olpidium bornovanus</name>
    <dbReference type="NCBI Taxonomy" id="278681"/>
    <lineage>
        <taxon>Eukaryota</taxon>
        <taxon>Fungi</taxon>
        <taxon>Fungi incertae sedis</taxon>
        <taxon>Olpidiomycota</taxon>
        <taxon>Olpidiomycotina</taxon>
        <taxon>Olpidiomycetes</taxon>
        <taxon>Olpidiales</taxon>
        <taxon>Olpidiaceae</taxon>
        <taxon>Olpidium</taxon>
    </lineage>
</organism>
<evidence type="ECO:0000313" key="2">
    <source>
        <dbReference type="Proteomes" id="UP000673691"/>
    </source>
</evidence>
<accession>A0A8H8DKI1</accession>
<dbReference type="EMBL" id="JAEFCI010003251">
    <property type="protein sequence ID" value="KAG5461708.1"/>
    <property type="molecule type" value="Genomic_DNA"/>
</dbReference>
<reference evidence="1 2" key="1">
    <citation type="journal article" name="Sci. Rep.">
        <title>Genome-scale phylogenetic analyses confirm Olpidium as the closest living zoosporic fungus to the non-flagellated, terrestrial fungi.</title>
        <authorList>
            <person name="Chang Y."/>
            <person name="Rochon D."/>
            <person name="Sekimoto S."/>
            <person name="Wang Y."/>
            <person name="Chovatia M."/>
            <person name="Sandor L."/>
            <person name="Salamov A."/>
            <person name="Grigoriev I.V."/>
            <person name="Stajich J.E."/>
            <person name="Spatafora J.W."/>
        </authorList>
    </citation>
    <scope>NUCLEOTIDE SEQUENCE [LARGE SCALE GENOMIC DNA]</scope>
    <source>
        <strain evidence="1">S191</strain>
    </source>
</reference>
<comment type="caution">
    <text evidence="1">The sequence shown here is derived from an EMBL/GenBank/DDBJ whole genome shotgun (WGS) entry which is preliminary data.</text>
</comment>
<sequence length="92" mass="10842">MFKGIKKIVQERDLWDPKLRLDCKKEEHEGACCATNILGTQPDFAEQCTAIVTEVEKRGHVFMLYHKHHCESDFIERFWGAAKRQARQQCDY</sequence>
<gene>
    <name evidence="1" type="ORF">BJ554DRAFT_6052</name>
</gene>
<dbReference type="AlphaFoldDB" id="A0A8H8DKI1"/>
<keyword evidence="2" id="KW-1185">Reference proteome</keyword>